<dbReference type="Pfam" id="PF01809">
    <property type="entry name" value="YidD"/>
    <property type="match status" value="1"/>
</dbReference>
<dbReference type="OrthoDB" id="9801753at2"/>
<dbReference type="InterPro" id="IPR002696">
    <property type="entry name" value="Membr_insert_effic_factor_YidD"/>
</dbReference>
<dbReference type="PANTHER" id="PTHR33383:SF1">
    <property type="entry name" value="MEMBRANE PROTEIN INSERTION EFFICIENCY FACTOR-RELATED"/>
    <property type="match status" value="1"/>
</dbReference>
<sequence>MLKKILLFLIFIYQKAISPYIRPSCRYIPSCSEYAKQAVIKYGAFKGSFLAIARVLRCNPLAKKIYDPVP</sequence>
<reference evidence="2 3" key="1">
    <citation type="journal article" date="1992" name="Lakartidningen">
        <title>[Penicillin V and not amoxicillin is the first choice preparation in acute otitis].</title>
        <authorList>
            <person name="Kamme C."/>
            <person name="Lundgren K."/>
            <person name="Prellner K."/>
        </authorList>
    </citation>
    <scope>NUCLEOTIDE SEQUENCE [LARGE SCALE GENOMIC DNA]</scope>
    <source>
        <strain evidence="2 3">PC5538III-hc</strain>
    </source>
</reference>
<keyword evidence="1" id="KW-0472">Membrane</keyword>
<comment type="function">
    <text evidence="1">Could be involved in insertion of integral membrane proteins into the membrane.</text>
</comment>
<dbReference type="SMART" id="SM01234">
    <property type="entry name" value="Haemolytic"/>
    <property type="match status" value="1"/>
</dbReference>
<evidence type="ECO:0000313" key="2">
    <source>
        <dbReference type="EMBL" id="TXJ41195.1"/>
    </source>
</evidence>
<proteinExistence type="inferred from homology"/>
<dbReference type="NCBIfam" id="TIGR00278">
    <property type="entry name" value="membrane protein insertion efficiency factor YidD"/>
    <property type="match status" value="1"/>
</dbReference>
<dbReference type="GO" id="GO:0005886">
    <property type="term" value="C:plasma membrane"/>
    <property type="evidence" value="ECO:0007669"/>
    <property type="project" value="UniProtKB-SubCell"/>
</dbReference>
<dbReference type="EMBL" id="SAXY01000045">
    <property type="protein sequence ID" value="TXJ41195.1"/>
    <property type="molecule type" value="Genomic_DNA"/>
</dbReference>
<organism evidence="2 3">
    <name type="scientific">Brachyspira pilosicoli</name>
    <name type="common">Serpulina pilosicoli</name>
    <dbReference type="NCBI Taxonomy" id="52584"/>
    <lineage>
        <taxon>Bacteria</taxon>
        <taxon>Pseudomonadati</taxon>
        <taxon>Spirochaetota</taxon>
        <taxon>Spirochaetia</taxon>
        <taxon>Brachyspirales</taxon>
        <taxon>Brachyspiraceae</taxon>
        <taxon>Brachyspira</taxon>
    </lineage>
</organism>
<keyword evidence="1" id="KW-1003">Cell membrane</keyword>
<gene>
    <name evidence="2" type="primary">yidD</name>
    <name evidence="2" type="ORF">EPJ72_07220</name>
</gene>
<dbReference type="AlphaFoldDB" id="A0A5C8ETM6"/>
<comment type="subcellular location">
    <subcellularLocation>
        <location evidence="1">Cell membrane</location>
        <topology evidence="1">Peripheral membrane protein</topology>
        <orientation evidence="1">Cytoplasmic side</orientation>
    </subcellularLocation>
</comment>
<evidence type="ECO:0000313" key="3">
    <source>
        <dbReference type="Proteomes" id="UP000323176"/>
    </source>
</evidence>
<protein>
    <recommendedName>
        <fullName evidence="1">Putative membrane protein insertion efficiency factor</fullName>
    </recommendedName>
</protein>
<comment type="similarity">
    <text evidence="1">Belongs to the UPF0161 family.</text>
</comment>
<dbReference type="HAMAP" id="MF_00386">
    <property type="entry name" value="UPF0161_YidD"/>
    <property type="match status" value="1"/>
</dbReference>
<evidence type="ECO:0000256" key="1">
    <source>
        <dbReference type="HAMAP-Rule" id="MF_00386"/>
    </source>
</evidence>
<accession>A0A5C8ETM6</accession>
<comment type="caution">
    <text evidence="2">The sequence shown here is derived from an EMBL/GenBank/DDBJ whole genome shotgun (WGS) entry which is preliminary data.</text>
</comment>
<name>A0A5C8ETM6_BRAPL</name>
<dbReference type="Proteomes" id="UP000323176">
    <property type="component" value="Unassembled WGS sequence"/>
</dbReference>
<dbReference type="PANTHER" id="PTHR33383">
    <property type="entry name" value="MEMBRANE PROTEIN INSERTION EFFICIENCY FACTOR-RELATED"/>
    <property type="match status" value="1"/>
</dbReference>